<accession>A0A5M6C4R9</accession>
<reference evidence="1" key="1">
    <citation type="submission" date="2017-08" db="EMBL/GenBank/DDBJ databases">
        <authorList>
            <person name="Cuomo C."/>
            <person name="Billmyre B."/>
            <person name="Heitman J."/>
        </authorList>
    </citation>
    <scope>NUCLEOTIDE SEQUENCE</scope>
    <source>
        <strain evidence="1">CBS 12478</strain>
    </source>
</reference>
<dbReference type="EMBL" id="CP144060">
    <property type="protein sequence ID" value="WWD21183.1"/>
    <property type="molecule type" value="Genomic_DNA"/>
</dbReference>
<protein>
    <submittedName>
        <fullName evidence="1">Uncharacterized protein</fullName>
    </submittedName>
</protein>
<gene>
    <name evidence="1" type="ORF">CI109_105667</name>
</gene>
<evidence type="ECO:0000313" key="2">
    <source>
        <dbReference type="Proteomes" id="UP000322225"/>
    </source>
</evidence>
<evidence type="ECO:0000313" key="1">
    <source>
        <dbReference type="EMBL" id="WWD21183.1"/>
    </source>
</evidence>
<dbReference type="GeneID" id="43588305"/>
<dbReference type="AlphaFoldDB" id="A0A5M6C4R9"/>
<dbReference type="Proteomes" id="UP000322225">
    <property type="component" value="Chromosome 10"/>
</dbReference>
<dbReference type="KEGG" id="ksn:43588305"/>
<name>A0A5M6C4R9_9TREE</name>
<reference evidence="1" key="2">
    <citation type="submission" date="2024-01" db="EMBL/GenBank/DDBJ databases">
        <title>Comparative genomics of Cryptococcus and Kwoniella reveals pathogenesis evolution and contrasting modes of karyotype evolution via chromosome fusion or intercentromeric recombination.</title>
        <authorList>
            <person name="Coelho M.A."/>
            <person name="David-Palma M."/>
            <person name="Shea T."/>
            <person name="Bowers K."/>
            <person name="McGinley-Smith S."/>
            <person name="Mohammad A.W."/>
            <person name="Gnirke A."/>
            <person name="Yurkov A.M."/>
            <person name="Nowrousian M."/>
            <person name="Sun S."/>
            <person name="Cuomo C.A."/>
            <person name="Heitman J."/>
        </authorList>
    </citation>
    <scope>NUCLEOTIDE SEQUENCE</scope>
    <source>
        <strain evidence="1">CBS 12478</strain>
    </source>
</reference>
<proteinExistence type="predicted"/>
<dbReference type="OrthoDB" id="2565121at2759"/>
<organism evidence="1 2">
    <name type="scientific">Kwoniella shandongensis</name>
    <dbReference type="NCBI Taxonomy" id="1734106"/>
    <lineage>
        <taxon>Eukaryota</taxon>
        <taxon>Fungi</taxon>
        <taxon>Dikarya</taxon>
        <taxon>Basidiomycota</taxon>
        <taxon>Agaricomycotina</taxon>
        <taxon>Tremellomycetes</taxon>
        <taxon>Tremellales</taxon>
        <taxon>Cryptococcaceae</taxon>
        <taxon>Kwoniella</taxon>
    </lineage>
</organism>
<keyword evidence="2" id="KW-1185">Reference proteome</keyword>
<sequence>MSSARRVYETPELMSSIFSFMEKKDQCKLLTLERSFFPSVVEEVWGSVPYDIVKDILDLYNPRGRIYVYAVRDIVITDPELDLNPTIQFALISTLLDDFPNLRTASRKIDYLAHLSSSTWKSTFDNLWSLKVEDGGQWIVVNLRTEWLFESEMDLDELEPPVFVADGMWIEHYIDVVFDAPSSALGIGIGLGGAGVNESQRYIDYLTDFNRRHPRICTLDTSNVGLPLSDLARIISFRHPGHLNITKVRAASVGGFTMVEFESFCRRAGNSELEVLHLDNQRGSGGVPRNLLDFKRMIKAIVEGFPNLISLEIPISITRTTPAYAQGSNFVPVTEIEVLKPDELTVAPLRKLKHFAISVYGQGWGRGGVIDRYAFPVDTMAKTLAVAIAPAPPDEERCRFGINNKTQVFLGYNVSKELDNSVHDFHRLSEYNILSNVNLLAGPPPYTR</sequence>
<dbReference type="RefSeq" id="XP_031861403.1">
    <property type="nucleotide sequence ID" value="XM_032004172.1"/>
</dbReference>